<evidence type="ECO:0000313" key="1">
    <source>
        <dbReference type="EMBL" id="SBP89744.1"/>
    </source>
</evidence>
<proteinExistence type="predicted"/>
<dbReference type="Proteomes" id="UP000214566">
    <property type="component" value="Unassembled WGS sequence"/>
</dbReference>
<accession>A0A238D9E0</accession>
<protein>
    <submittedName>
        <fullName evidence="1">Uncharacterized protein</fullName>
    </submittedName>
</protein>
<reference evidence="1 2" key="1">
    <citation type="submission" date="2016-06" db="EMBL/GenBank/DDBJ databases">
        <authorList>
            <person name="Kjaerup R.B."/>
            <person name="Dalgaard T.S."/>
            <person name="Juul-Madsen H.R."/>
        </authorList>
    </citation>
    <scope>NUCLEOTIDE SEQUENCE [LARGE SCALE GENOMIC DNA]</scope>
    <source>
        <strain evidence="1 2">DSM 16361</strain>
    </source>
</reference>
<dbReference type="InterPro" id="IPR036889">
    <property type="entry name" value="mOase_MmoB_DmpM_sf"/>
</dbReference>
<gene>
    <name evidence="1" type="ORF">THIARS_80268</name>
</gene>
<keyword evidence="2" id="KW-1185">Reference proteome</keyword>
<sequence>MSNAATNYDNNVVGPVLRQGDVAKAVADAAETDNPGKKSTSPIWWPTSAFKPMAK</sequence>
<dbReference type="Gene3D" id="3.90.56.10">
    <property type="entry name" value="Monooxygenase component MmoB/DmpM"/>
    <property type="match status" value="1"/>
</dbReference>
<organism evidence="1 2">
    <name type="scientific">Thiomonas delicata</name>
    <name type="common">Thiomonas cuprina</name>
    <dbReference type="NCBI Taxonomy" id="364030"/>
    <lineage>
        <taxon>Bacteria</taxon>
        <taxon>Pseudomonadati</taxon>
        <taxon>Pseudomonadota</taxon>
        <taxon>Betaproteobacteria</taxon>
        <taxon>Burkholderiales</taxon>
        <taxon>Thiomonas</taxon>
    </lineage>
</organism>
<dbReference type="AlphaFoldDB" id="A0A238D9E0"/>
<dbReference type="RefSeq" id="WP_425444255.1">
    <property type="nucleotide sequence ID" value="NZ_LT592171.1"/>
</dbReference>
<dbReference type="GO" id="GO:0004497">
    <property type="term" value="F:monooxygenase activity"/>
    <property type="evidence" value="ECO:0007669"/>
    <property type="project" value="InterPro"/>
</dbReference>
<dbReference type="SUPFAM" id="SSF56029">
    <property type="entry name" value="Monooxygenase (hydroxylase) regulatory protein"/>
    <property type="match status" value="1"/>
</dbReference>
<evidence type="ECO:0000313" key="2">
    <source>
        <dbReference type="Proteomes" id="UP000214566"/>
    </source>
</evidence>
<name>A0A238D9E0_THIDL</name>
<dbReference type="EMBL" id="FLMQ01000057">
    <property type="protein sequence ID" value="SBP89744.1"/>
    <property type="molecule type" value="Genomic_DNA"/>
</dbReference>